<name>A0A455SZD1_9CHLR</name>
<evidence type="ECO:0000313" key="3">
    <source>
        <dbReference type="EMBL" id="BBH92928.1"/>
    </source>
</evidence>
<proteinExistence type="predicted"/>
<organism evidence="3">
    <name type="scientific">Thermogemmatispora argillosa</name>
    <dbReference type="NCBI Taxonomy" id="2045280"/>
    <lineage>
        <taxon>Bacteria</taxon>
        <taxon>Bacillati</taxon>
        <taxon>Chloroflexota</taxon>
        <taxon>Ktedonobacteria</taxon>
        <taxon>Thermogemmatisporales</taxon>
        <taxon>Thermogemmatisporaceae</taxon>
        <taxon>Thermogemmatispora</taxon>
    </lineage>
</organism>
<evidence type="ECO:0000256" key="1">
    <source>
        <dbReference type="SAM" id="MobiDB-lite"/>
    </source>
</evidence>
<dbReference type="PANTHER" id="PTHR28139">
    <property type="entry name" value="UPF0768 PROTEIN YBL029C-A"/>
    <property type="match status" value="1"/>
</dbReference>
<dbReference type="Pfam" id="PF17032">
    <property type="entry name" value="Zn_ribbon_15"/>
    <property type="match status" value="1"/>
</dbReference>
<feature type="region of interest" description="Disordered" evidence="1">
    <location>
        <begin position="74"/>
        <end position="103"/>
    </location>
</feature>
<protein>
    <recommendedName>
        <fullName evidence="2">Zinc-ribbon 15 domain-containing protein</fullName>
    </recommendedName>
</protein>
<dbReference type="EMBL" id="AP019377">
    <property type="protein sequence ID" value="BBH92928.1"/>
    <property type="molecule type" value="Genomic_DNA"/>
</dbReference>
<gene>
    <name evidence="3" type="ORF">KTA_11270</name>
</gene>
<dbReference type="InterPro" id="IPR031493">
    <property type="entry name" value="Zinc_ribbon_15"/>
</dbReference>
<evidence type="ECO:0000259" key="2">
    <source>
        <dbReference type="Pfam" id="PF17032"/>
    </source>
</evidence>
<dbReference type="AlphaFoldDB" id="A0A455SZD1"/>
<accession>A0A455SZD1</accession>
<feature type="domain" description="Zinc-ribbon 15" evidence="2">
    <location>
        <begin position="21"/>
        <end position="69"/>
    </location>
</feature>
<reference evidence="3" key="1">
    <citation type="submission" date="2018-12" db="EMBL/GenBank/DDBJ databases">
        <title>Novel natural products biosynthetic potential of the class Ktedonobacteria.</title>
        <authorList>
            <person name="Zheng Y."/>
            <person name="Saitou A."/>
            <person name="Wang C.M."/>
            <person name="Toyoda A."/>
            <person name="Minakuchi Y."/>
            <person name="Sekiguchi Y."/>
            <person name="Ueda K."/>
            <person name="Takano H."/>
            <person name="Sakai Y."/>
            <person name="Yokota A."/>
            <person name="Yabe S."/>
        </authorList>
    </citation>
    <scope>NUCLEOTIDE SEQUENCE</scope>
    <source>
        <strain evidence="3">A3-2</strain>
    </source>
</reference>
<sequence>MYVIVYGYRTKQWLMGRIPALCQRCQRMTQQQVVRSQRKFTLFWIPLFPIGTKTFLVCTLCGNQVRIENKQADAWFNRPAGPPPPEPGQPTFSETPGTPPSGV</sequence>
<dbReference type="PANTHER" id="PTHR28139:SF1">
    <property type="entry name" value="UPF0768 PROTEIN YBL029C-A"/>
    <property type="match status" value="1"/>
</dbReference>